<organism evidence="1 2">
    <name type="scientific">Thermococcus litoralis (strain ATCC 51850 / DSM 5473 / JCM 8560 / NS-C)</name>
    <dbReference type="NCBI Taxonomy" id="523849"/>
    <lineage>
        <taxon>Archaea</taxon>
        <taxon>Methanobacteriati</taxon>
        <taxon>Methanobacteriota</taxon>
        <taxon>Thermococci</taxon>
        <taxon>Thermococcales</taxon>
        <taxon>Thermococcaceae</taxon>
        <taxon>Thermococcus</taxon>
    </lineage>
</organism>
<dbReference type="Pfam" id="PF03192">
    <property type="entry name" value="DUF257"/>
    <property type="match status" value="1"/>
</dbReference>
<dbReference type="RefSeq" id="WP_004068135.1">
    <property type="nucleotide sequence ID" value="NC_022084.1"/>
</dbReference>
<reference evidence="1 2" key="1">
    <citation type="journal article" date="2012" name="J. Bacteriol.">
        <title>Genome sequence of the model hyperthermophilic archaeon Thermococcus litoralis NS-C.</title>
        <authorList>
            <person name="Gardner A.F."/>
            <person name="Kumar S."/>
            <person name="Perler F.B."/>
        </authorList>
    </citation>
    <scope>NUCLEOTIDE SEQUENCE [LARGE SCALE GENOMIC DNA]</scope>
    <source>
        <strain evidence="2">ATCC 51850 / DSM 5473 / JCM 8560 / NS-C</strain>
    </source>
</reference>
<sequence>MKEDFETSVWNYLKSLKWGEYVIVEHSSSDPTHLLFYVIINQLKKSDVPFVVIDVLDKYYLLRMHLASAGIDTNILDDIPVIKLGGVRHVGKITSLVERVEISQDAPVWIRHYRDALRRVEEKLGRYVKLIVGIDSLLQLYEDNIWELNALMLAGFASMMGDKASKGIVFLNSSVLNPKTVLKLEEIFPRVLKLELKEGQLILRVEKSVDFDEYGQEIKVNAQKLQDELRT</sequence>
<protein>
    <recommendedName>
        <fullName evidence="3">KaiC-like domain-containing protein</fullName>
    </recommendedName>
</protein>
<dbReference type="Gene3D" id="3.40.50.11570">
    <property type="entry name" value="Protein of unknown function DUF257"/>
    <property type="match status" value="1"/>
</dbReference>
<evidence type="ECO:0000313" key="1">
    <source>
        <dbReference type="EMBL" id="EHR78621.1"/>
    </source>
</evidence>
<dbReference type="HOGENOM" id="CLU_102063_1_0_2"/>
<evidence type="ECO:0000313" key="2">
    <source>
        <dbReference type="Proteomes" id="UP000015502"/>
    </source>
</evidence>
<proteinExistence type="predicted"/>
<evidence type="ECO:0008006" key="3">
    <source>
        <dbReference type="Google" id="ProtNLM"/>
    </source>
</evidence>
<dbReference type="KEGG" id="tlt:OCC_05254"/>
<dbReference type="Proteomes" id="UP000015502">
    <property type="component" value="Chromosome"/>
</dbReference>
<keyword evidence="2" id="KW-1185">Reference proteome</keyword>
<gene>
    <name evidence="1" type="ORF">OCC_05254</name>
</gene>
<dbReference type="AlphaFoldDB" id="H3ZN69"/>
<dbReference type="OrthoDB" id="97676at2157"/>
<accession>H3ZN69</accession>
<dbReference type="EMBL" id="CP006670">
    <property type="protein sequence ID" value="EHR78621.1"/>
    <property type="molecule type" value="Genomic_DNA"/>
</dbReference>
<name>H3ZN69_THELN</name>
<dbReference type="GeneID" id="16548710"/>
<dbReference type="InterPro" id="IPR005489">
    <property type="entry name" value="DUF257"/>
</dbReference>
<dbReference type="PaxDb" id="523849-OCC_05254"/>